<dbReference type="Proteomes" id="UP001162060">
    <property type="component" value="Unassembled WGS sequence"/>
</dbReference>
<name>A0AAV1UC00_9STRA</name>
<dbReference type="PANTHER" id="PTHR11439">
    <property type="entry name" value="GAG-POL-RELATED RETROTRANSPOSON"/>
    <property type="match status" value="1"/>
</dbReference>
<evidence type="ECO:0000256" key="1">
    <source>
        <dbReference type="SAM" id="MobiDB-lite"/>
    </source>
</evidence>
<evidence type="ECO:0000313" key="2">
    <source>
        <dbReference type="EMBL" id="CAK7931925.1"/>
    </source>
</evidence>
<proteinExistence type="predicted"/>
<dbReference type="PANTHER" id="PTHR11439:SF440">
    <property type="entry name" value="INTEGRASE CATALYTIC DOMAIN-CONTAINING PROTEIN"/>
    <property type="match status" value="1"/>
</dbReference>
<evidence type="ECO:0008006" key="4">
    <source>
        <dbReference type="Google" id="ProtNLM"/>
    </source>
</evidence>
<feature type="region of interest" description="Disordered" evidence="1">
    <location>
        <begin position="188"/>
        <end position="208"/>
    </location>
</feature>
<gene>
    <name evidence="2" type="ORF">PM001_LOCUS17075</name>
</gene>
<dbReference type="EMBL" id="CAKLBY020000187">
    <property type="protein sequence ID" value="CAK7931925.1"/>
    <property type="molecule type" value="Genomic_DNA"/>
</dbReference>
<comment type="caution">
    <text evidence="2">The sequence shown here is derived from an EMBL/GenBank/DDBJ whole genome shotgun (WGS) entry which is preliminary data.</text>
</comment>
<organism evidence="2 3">
    <name type="scientific">Peronospora matthiolae</name>
    <dbReference type="NCBI Taxonomy" id="2874970"/>
    <lineage>
        <taxon>Eukaryota</taxon>
        <taxon>Sar</taxon>
        <taxon>Stramenopiles</taxon>
        <taxon>Oomycota</taxon>
        <taxon>Peronosporomycetes</taxon>
        <taxon>Peronosporales</taxon>
        <taxon>Peronosporaceae</taxon>
        <taxon>Peronospora</taxon>
    </lineage>
</organism>
<accession>A0AAV1UC00</accession>
<sequence>MCLYRKQDDEDVVVAGVYVDNLLATGTSVVAVDHFFASLGSLSIKDFSRVLKFLGMRVALDGDGFYIMDQEEAIKDLLREHGLNEANPTLASIGADCYEVQDEDSALLGETSTATTPSIKNFRSLVGSLLWVAHCTRPDVAFAVHKATRQTHRPRVHDWKLAKRIARYLKGTQGLKLKVKPRIEDRDTPTLESYSEADSASDKKDRKSSTGSIILRNGMLLNWSAKKQGGVSLSIMEEKFAAASEASRNYSA</sequence>
<dbReference type="AlphaFoldDB" id="A0AAV1UC00"/>
<reference evidence="2" key="1">
    <citation type="submission" date="2024-01" db="EMBL/GenBank/DDBJ databases">
        <authorList>
            <person name="Webb A."/>
        </authorList>
    </citation>
    <scope>NUCLEOTIDE SEQUENCE</scope>
    <source>
        <strain evidence="2">Pm1</strain>
    </source>
</reference>
<protein>
    <recommendedName>
        <fullName evidence="4">Reverse transcriptase Ty1/copia-type domain-containing protein</fullName>
    </recommendedName>
</protein>
<evidence type="ECO:0000313" key="3">
    <source>
        <dbReference type="Proteomes" id="UP001162060"/>
    </source>
</evidence>